<reference evidence="1" key="1">
    <citation type="submission" date="2013-07" db="EMBL/GenBank/DDBJ databases">
        <title>The genome of an arbuscular mycorrhizal fungus provides insights into the evolution of the oldest plant symbiosis.</title>
        <authorList>
            <consortium name="DOE Joint Genome Institute"/>
            <person name="Tisserant E."/>
            <person name="Malbreil M."/>
            <person name="Kuo A."/>
            <person name="Kohler A."/>
            <person name="Symeonidi A."/>
            <person name="Balestrini R."/>
            <person name="Charron P."/>
            <person name="Duensing N."/>
            <person name="Frei-dit-Frey N."/>
            <person name="Gianinazzi-Pearson V."/>
            <person name="Gilbert B."/>
            <person name="Handa Y."/>
            <person name="Hijri M."/>
            <person name="Kaul R."/>
            <person name="Kawaguchi M."/>
            <person name="Krajinski F."/>
            <person name="Lammers P."/>
            <person name="Lapierre D."/>
            <person name="Masclaux F.G."/>
            <person name="Murat C."/>
            <person name="Morin E."/>
            <person name="Ndikumana S."/>
            <person name="Pagni M."/>
            <person name="Petitpierre D."/>
            <person name="Requena N."/>
            <person name="Rosikiewicz P."/>
            <person name="Riley R."/>
            <person name="Saito K."/>
            <person name="San Clemente H."/>
            <person name="Shapiro H."/>
            <person name="van Tuinen D."/>
            <person name="Becard G."/>
            <person name="Bonfante P."/>
            <person name="Paszkowski U."/>
            <person name="Shachar-Hill Y."/>
            <person name="Young J.P."/>
            <person name="Sanders I.R."/>
            <person name="Henrissat B."/>
            <person name="Rensing S.A."/>
            <person name="Grigoriev I.V."/>
            <person name="Corradi N."/>
            <person name="Roux C."/>
            <person name="Martin F."/>
        </authorList>
    </citation>
    <scope>NUCLEOTIDE SEQUENCE</scope>
    <source>
        <strain evidence="1">DAOM 197198</strain>
    </source>
</reference>
<sequence>MTLLHFDGNNVGFSDNDENGTKKPNFRWSFDISNMHKNNDKYFIFVAVSRINIDEDMKGNDEQKKDDNGKSDYEREQFSKKIFKLDIPPPNEYITEIGNTTDESKKGIAIYRIELNKCQKEKNENGEDVNEEKENEENEKENYVLSAVTCYSYNKSSGICKFIEASNDDDSSKDNSSEYNSHNSELRRFIILNFRGIYNIKFNDDFDFLNLNEKFESIKY</sequence>
<gene>
    <name evidence="1" type="ORF">GLOINDRAFT_31873</name>
</gene>
<accession>U9TY38</accession>
<name>U9TY38_RHIID</name>
<dbReference type="EMBL" id="KI289363">
    <property type="protein sequence ID" value="ESA08301.1"/>
    <property type="molecule type" value="Genomic_DNA"/>
</dbReference>
<dbReference type="HOGENOM" id="CLU_058282_0_0_1"/>
<dbReference type="AlphaFoldDB" id="U9TY38"/>
<proteinExistence type="predicted"/>
<evidence type="ECO:0000313" key="1">
    <source>
        <dbReference type="EMBL" id="ESA08301.1"/>
    </source>
</evidence>
<organism evidence="1">
    <name type="scientific">Rhizophagus irregularis (strain DAOM 181602 / DAOM 197198 / MUCL 43194)</name>
    <name type="common">Arbuscular mycorrhizal fungus</name>
    <name type="synonym">Glomus intraradices</name>
    <dbReference type="NCBI Taxonomy" id="747089"/>
    <lineage>
        <taxon>Eukaryota</taxon>
        <taxon>Fungi</taxon>
        <taxon>Fungi incertae sedis</taxon>
        <taxon>Mucoromycota</taxon>
        <taxon>Glomeromycotina</taxon>
        <taxon>Glomeromycetes</taxon>
        <taxon>Glomerales</taxon>
        <taxon>Glomeraceae</taxon>
        <taxon>Rhizophagus</taxon>
    </lineage>
</organism>
<protein>
    <submittedName>
        <fullName evidence="1">Uncharacterized protein</fullName>
    </submittedName>
</protein>
<dbReference type="VEuPathDB" id="FungiDB:RhiirFUN_013004"/>